<proteinExistence type="predicted"/>
<sequence>APGCASGPAFSVRIRREMAAGPPARRDPRVRCCSRRGLDELLALCVPFVRGLADGQPDAAAAVEDAIWNFEAAVRENVTINGQPWAETSADSEPNSANLKILEDQLDELIVETATKRKQWPKKILVHAVQTMKAEQEMLKLYQPVVTPEEIKTQPSQGAYMADLKQVTEMASEQIGEAMKSLPALIERAEGFSQALTWQPTLELCKLRQEVFAGCNAKEGNSVQNFVSPAEVTPTDADTANSPYTLFKRKKAADTPQRKYYPLRRRKITLST</sequence>
<organism evidence="1 2">
    <name type="scientific">Coturnix japonica</name>
    <name type="common">Japanese quail</name>
    <name type="synonym">Coturnix coturnix japonica</name>
    <dbReference type="NCBI Taxonomy" id="93934"/>
    <lineage>
        <taxon>Eukaryota</taxon>
        <taxon>Metazoa</taxon>
        <taxon>Chordata</taxon>
        <taxon>Craniata</taxon>
        <taxon>Vertebrata</taxon>
        <taxon>Euteleostomi</taxon>
        <taxon>Archelosauria</taxon>
        <taxon>Archosauria</taxon>
        <taxon>Dinosauria</taxon>
        <taxon>Saurischia</taxon>
        <taxon>Theropoda</taxon>
        <taxon>Coelurosauria</taxon>
        <taxon>Aves</taxon>
        <taxon>Neognathae</taxon>
        <taxon>Galloanserae</taxon>
        <taxon>Galliformes</taxon>
        <taxon>Phasianidae</taxon>
        <taxon>Perdicinae</taxon>
        <taxon>Coturnix</taxon>
    </lineage>
</organism>
<dbReference type="AlphaFoldDB" id="A0A8C2T493"/>
<keyword evidence="2" id="KW-1185">Reference proteome</keyword>
<evidence type="ECO:0000313" key="2">
    <source>
        <dbReference type="Proteomes" id="UP000694412"/>
    </source>
</evidence>
<accession>A0A8C2T493</accession>
<dbReference type="GeneTree" id="ENSGT00390000001374"/>
<reference evidence="1" key="1">
    <citation type="submission" date="2015-11" db="EMBL/GenBank/DDBJ databases">
        <authorList>
            <consortium name="International Coturnix japonica Genome Analysis Consortium"/>
            <person name="Warren W."/>
            <person name="Burt D.W."/>
            <person name="Antin P.B."/>
            <person name="Lanford R."/>
            <person name="Gros J."/>
            <person name="Wilson R.K."/>
        </authorList>
    </citation>
    <scope>NUCLEOTIDE SEQUENCE [LARGE SCALE GENOMIC DNA]</scope>
</reference>
<dbReference type="GO" id="GO:0000070">
    <property type="term" value="P:mitotic sister chromatid segregation"/>
    <property type="evidence" value="ECO:0007669"/>
    <property type="project" value="InterPro"/>
</dbReference>
<dbReference type="Ensembl" id="ENSCJPT00005012648.1">
    <property type="protein sequence ID" value="ENSCJPP00005008310.1"/>
    <property type="gene ID" value="ENSCJPG00005007465.1"/>
</dbReference>
<dbReference type="Pfam" id="PF08641">
    <property type="entry name" value="Mis14"/>
    <property type="match status" value="1"/>
</dbReference>
<dbReference type="Proteomes" id="UP000694412">
    <property type="component" value="Chromosome 3"/>
</dbReference>
<reference evidence="1" key="2">
    <citation type="submission" date="2025-08" db="UniProtKB">
        <authorList>
            <consortium name="Ensembl"/>
        </authorList>
    </citation>
    <scope>IDENTIFICATION</scope>
</reference>
<dbReference type="PANTHER" id="PTHR31749:SF3">
    <property type="entry name" value="KINETOCHORE-ASSOCIATED PROTEIN NSL1 HOMOLOG"/>
    <property type="match status" value="1"/>
</dbReference>
<protein>
    <submittedName>
        <fullName evidence="1">NSL1 component of MIS12 kinetochore complex</fullName>
    </submittedName>
</protein>
<dbReference type="InterPro" id="IPR013950">
    <property type="entry name" value="Mis14/Nsl1"/>
</dbReference>
<evidence type="ECO:0000313" key="1">
    <source>
        <dbReference type="Ensembl" id="ENSCJPP00005008310.1"/>
    </source>
</evidence>
<name>A0A8C2T493_COTJA</name>
<gene>
    <name evidence="1" type="primary">NSL1</name>
</gene>
<dbReference type="PANTHER" id="PTHR31749">
    <property type="entry name" value="KINETOCHORE-ASSOCIATED PROTEIN NSL1 HOMOLOG"/>
    <property type="match status" value="1"/>
</dbReference>
<dbReference type="GO" id="GO:0000444">
    <property type="term" value="C:MIS12/MIND type complex"/>
    <property type="evidence" value="ECO:0007669"/>
    <property type="project" value="Ensembl"/>
</dbReference>
<reference evidence="1" key="3">
    <citation type="submission" date="2025-09" db="UniProtKB">
        <authorList>
            <consortium name="Ensembl"/>
        </authorList>
    </citation>
    <scope>IDENTIFICATION</scope>
</reference>
<dbReference type="GO" id="GO:0016607">
    <property type="term" value="C:nuclear speck"/>
    <property type="evidence" value="ECO:0007669"/>
    <property type="project" value="Ensembl"/>
</dbReference>